<dbReference type="InterPro" id="IPR001611">
    <property type="entry name" value="Leu-rich_rpt"/>
</dbReference>
<dbReference type="HOGENOM" id="CLU_022697_0_0_1"/>
<dbReference type="PANTHER" id="PTHR24366:SF13">
    <property type="entry name" value="LEUCINE-RICH REPEAT NEURONAL PROTEIN 4"/>
    <property type="match status" value="1"/>
</dbReference>
<dbReference type="SUPFAM" id="SSF52058">
    <property type="entry name" value="L domain-like"/>
    <property type="match status" value="1"/>
</dbReference>
<name>G1TQU9_RABIT</name>
<dbReference type="eggNOG" id="KOG0619">
    <property type="taxonomic scope" value="Eukaryota"/>
</dbReference>
<evidence type="ECO:0000256" key="2">
    <source>
        <dbReference type="ARBA" id="ARBA00022737"/>
    </source>
</evidence>
<sequence length="682" mass="72001">MWPVLLFLLLPPTVLRPSRAEPSQGRVPLFRITQFPWGSAGSNATGSPCEGIPSAGATALTLANRSLERLPSCLPPALRSLDGSHNLLRSLSAPELGHLSQLQVLTLRHNRIATLHWGPGGPAALHSLDLSYNRIAALPPCAGPALRNLRALTLVGNPLPALQPRAFACFPELRFLNLSCTELGRGAAEAIAKEAFAGVDGAPLATLEILDLSGTSLERVESGWMRDLPNLTSLYLRGMPRLRTLEGDIFKMTPRLQHLDCQDSPALTSVHTAIFQDTPRLQLLLLQNCNLSSFPPWTLNSSQLLSINLFGNPLTCSCELSWLLADTNRTVLSRAADTKCAPAAGSSGPFPAPLSLLQLHVVCQTDQSTTPLAPNASSFRGSTHAPSIRGLSTGSTQSAGGQRSVTKAPRMAPLTGAAGPPSAIGEGTAACTPSRAERYSKPSVPPRAASTAESQFRGAAAHGAHLVREPGSSATSTPPASQRPGPVPAWRDPLGTPQPQSRTRAGAQAPHASPSQGENAAPDSPRLQEVSETTDTWALVRWCAPNSVVRGYQIRYSAEGQAGNTSVVGGIPATAREHPLYGLAPATTYRVCVLAANRAGLSRPQAWGIRSPCAAFSTRPSSGLILAGLCATSGLLLACSLVLAACLCRRCRTPRPPQPQDTHLVAYRNPAFDYPLKLQTLS</sequence>
<protein>
    <submittedName>
        <fullName evidence="7">Leucine rich repeat neuronal 4</fullName>
    </submittedName>
</protein>
<reference evidence="7 8" key="1">
    <citation type="journal article" date="2011" name="Nature">
        <title>A high-resolution map of human evolutionary constraint using 29 mammals.</title>
        <authorList>
            <person name="Lindblad-Toh K."/>
            <person name="Garber M."/>
            <person name="Zuk O."/>
            <person name="Lin M.F."/>
            <person name="Parker B.J."/>
            <person name="Washietl S."/>
            <person name="Kheradpour P."/>
            <person name="Ernst J."/>
            <person name="Jordan G."/>
            <person name="Mauceli E."/>
            <person name="Ward L.D."/>
            <person name="Lowe C.B."/>
            <person name="Holloway A.K."/>
            <person name="Clamp M."/>
            <person name="Gnerre S."/>
            <person name="Alfoldi J."/>
            <person name="Beal K."/>
            <person name="Chang J."/>
            <person name="Clawson H."/>
            <person name="Cuff J."/>
            <person name="Di Palma F."/>
            <person name="Fitzgerald S."/>
            <person name="Flicek P."/>
            <person name="Guttman M."/>
            <person name="Hubisz M.J."/>
            <person name="Jaffe D.B."/>
            <person name="Jungreis I."/>
            <person name="Kent W.J."/>
            <person name="Kostka D."/>
            <person name="Lara M."/>
            <person name="Martins A.L."/>
            <person name="Massingham T."/>
            <person name="Moltke I."/>
            <person name="Raney B.J."/>
            <person name="Rasmussen M.D."/>
            <person name="Robinson J."/>
            <person name="Stark A."/>
            <person name="Vilella A.J."/>
            <person name="Wen J."/>
            <person name="Xie X."/>
            <person name="Zody M.C."/>
            <person name="Baldwin J."/>
            <person name="Bloom T."/>
            <person name="Chin C.W."/>
            <person name="Heiman D."/>
            <person name="Nicol R."/>
            <person name="Nusbaum C."/>
            <person name="Young S."/>
            <person name="Wilkinson J."/>
            <person name="Worley K.C."/>
            <person name="Kovar C.L."/>
            <person name="Muzny D.M."/>
            <person name="Gibbs R.A."/>
            <person name="Cree A."/>
            <person name="Dihn H.H."/>
            <person name="Fowler G."/>
            <person name="Jhangiani S."/>
            <person name="Joshi V."/>
            <person name="Lee S."/>
            <person name="Lewis L.R."/>
            <person name="Nazareth L.V."/>
            <person name="Okwuonu G."/>
            <person name="Santibanez J."/>
            <person name="Warren W.C."/>
            <person name="Mardis E.R."/>
            <person name="Weinstock G.M."/>
            <person name="Wilson R.K."/>
            <person name="Delehaunty K."/>
            <person name="Dooling D."/>
            <person name="Fronik C."/>
            <person name="Fulton L."/>
            <person name="Fulton B."/>
            <person name="Graves T."/>
            <person name="Minx P."/>
            <person name="Sodergren E."/>
            <person name="Birney E."/>
            <person name="Margulies E.H."/>
            <person name="Herrero J."/>
            <person name="Green E.D."/>
            <person name="Haussler D."/>
            <person name="Siepel A."/>
            <person name="Goldman N."/>
            <person name="Pollard K.S."/>
            <person name="Pedersen J.S."/>
            <person name="Lander E.S."/>
            <person name="Kellis M."/>
        </authorList>
    </citation>
    <scope>NUCLEOTIDE SEQUENCE [LARGE SCALE GENOMIC DNA]</scope>
    <source>
        <strain evidence="7 8">Thorbecke inbred</strain>
    </source>
</reference>
<keyword evidence="2" id="KW-0677">Repeat</keyword>
<dbReference type="InterPro" id="IPR003591">
    <property type="entry name" value="Leu-rich_rpt_typical-subtyp"/>
</dbReference>
<keyword evidence="8" id="KW-1185">Reference proteome</keyword>
<dbReference type="SUPFAM" id="SSF49265">
    <property type="entry name" value="Fibronectin type III"/>
    <property type="match status" value="1"/>
</dbReference>
<dbReference type="InterPro" id="IPR003961">
    <property type="entry name" value="FN3_dom"/>
</dbReference>
<feature type="region of interest" description="Disordered" evidence="3">
    <location>
        <begin position="370"/>
        <end position="531"/>
    </location>
</feature>
<keyword evidence="4" id="KW-1133">Transmembrane helix</keyword>
<dbReference type="PROSITE" id="PS50853">
    <property type="entry name" value="FN3"/>
    <property type="match status" value="1"/>
</dbReference>
<gene>
    <name evidence="7" type="primary">LRRN4</name>
</gene>
<accession>G1TQU9</accession>
<dbReference type="CDD" id="cd00063">
    <property type="entry name" value="FN3"/>
    <property type="match status" value="1"/>
</dbReference>
<reference evidence="7" key="2">
    <citation type="submission" date="2025-08" db="UniProtKB">
        <authorList>
            <consortium name="Ensembl"/>
        </authorList>
    </citation>
    <scope>IDENTIFICATION</scope>
    <source>
        <strain evidence="7">Thorbecke</strain>
    </source>
</reference>
<dbReference type="Pfam" id="PF13855">
    <property type="entry name" value="LRR_8"/>
    <property type="match status" value="1"/>
</dbReference>
<dbReference type="InterPro" id="IPR032675">
    <property type="entry name" value="LRR_dom_sf"/>
</dbReference>
<organism evidence="7 8">
    <name type="scientific">Oryctolagus cuniculus</name>
    <name type="common">Rabbit</name>
    <dbReference type="NCBI Taxonomy" id="9986"/>
    <lineage>
        <taxon>Eukaryota</taxon>
        <taxon>Metazoa</taxon>
        <taxon>Chordata</taxon>
        <taxon>Craniata</taxon>
        <taxon>Vertebrata</taxon>
        <taxon>Euteleostomi</taxon>
        <taxon>Mammalia</taxon>
        <taxon>Eutheria</taxon>
        <taxon>Euarchontoglires</taxon>
        <taxon>Glires</taxon>
        <taxon>Lagomorpha</taxon>
        <taxon>Leporidae</taxon>
        <taxon>Oryctolagus</taxon>
    </lineage>
</organism>
<keyword evidence="4" id="KW-0472">Membrane</keyword>
<evidence type="ECO:0000256" key="5">
    <source>
        <dbReference type="SAM" id="SignalP"/>
    </source>
</evidence>
<feature type="chain" id="PRO_5023868918" evidence="5">
    <location>
        <begin position="21"/>
        <end position="682"/>
    </location>
</feature>
<reference evidence="7" key="3">
    <citation type="submission" date="2025-09" db="UniProtKB">
        <authorList>
            <consortium name="Ensembl"/>
        </authorList>
    </citation>
    <scope>IDENTIFICATION</scope>
    <source>
        <strain evidence="7">Thorbecke</strain>
    </source>
</reference>
<evidence type="ECO:0000256" key="1">
    <source>
        <dbReference type="ARBA" id="ARBA00022614"/>
    </source>
</evidence>
<feature type="signal peptide" evidence="5">
    <location>
        <begin position="1"/>
        <end position="20"/>
    </location>
</feature>
<feature type="compositionally biased region" description="Polar residues" evidence="3">
    <location>
        <begin position="370"/>
        <end position="405"/>
    </location>
</feature>
<dbReference type="SMART" id="SM00369">
    <property type="entry name" value="LRR_TYP"/>
    <property type="match status" value="7"/>
</dbReference>
<feature type="transmembrane region" description="Helical" evidence="4">
    <location>
        <begin position="624"/>
        <end position="648"/>
    </location>
</feature>
<dbReference type="Proteomes" id="UP000001811">
    <property type="component" value="Chromosome 4"/>
</dbReference>
<proteinExistence type="predicted"/>
<keyword evidence="1" id="KW-0433">Leucine-rich repeat</keyword>
<keyword evidence="4" id="KW-0812">Transmembrane</keyword>
<dbReference type="Pfam" id="PF00041">
    <property type="entry name" value="fn3"/>
    <property type="match status" value="1"/>
</dbReference>
<dbReference type="PaxDb" id="9986-ENSOCUP00000019396"/>
<dbReference type="InterPro" id="IPR013783">
    <property type="entry name" value="Ig-like_fold"/>
</dbReference>
<evidence type="ECO:0000256" key="3">
    <source>
        <dbReference type="SAM" id="MobiDB-lite"/>
    </source>
</evidence>
<dbReference type="Ensembl" id="ENSOCUT00000030681.2">
    <property type="protein sequence ID" value="ENSOCUP00000019396.2"/>
    <property type="gene ID" value="ENSOCUG00000025681.2"/>
</dbReference>
<dbReference type="GO" id="GO:0008542">
    <property type="term" value="P:visual learning"/>
    <property type="evidence" value="ECO:0007669"/>
    <property type="project" value="Ensembl"/>
</dbReference>
<dbReference type="Gene3D" id="2.60.40.10">
    <property type="entry name" value="Immunoglobulins"/>
    <property type="match status" value="1"/>
</dbReference>
<dbReference type="EMBL" id="AAGW02060661">
    <property type="status" value="NOT_ANNOTATED_CDS"/>
    <property type="molecule type" value="Genomic_DNA"/>
</dbReference>
<dbReference type="InParanoid" id="G1TQU9"/>
<dbReference type="Bgee" id="ENSOCUG00000025681">
    <property type="expression patterns" value="Expressed in blood and 8 other cell types or tissues"/>
</dbReference>
<dbReference type="GeneTree" id="ENSGT00940000161448"/>
<dbReference type="InterPro" id="IPR036116">
    <property type="entry name" value="FN3_sf"/>
</dbReference>
<evidence type="ECO:0000256" key="4">
    <source>
        <dbReference type="SAM" id="Phobius"/>
    </source>
</evidence>
<dbReference type="GO" id="GO:0005886">
    <property type="term" value="C:plasma membrane"/>
    <property type="evidence" value="ECO:0007669"/>
    <property type="project" value="Ensembl"/>
</dbReference>
<dbReference type="STRING" id="9986.ENSOCUP00000019396"/>
<feature type="domain" description="Fibronectin type-III" evidence="6">
    <location>
        <begin position="521"/>
        <end position="621"/>
    </location>
</feature>
<dbReference type="Gene3D" id="3.80.10.10">
    <property type="entry name" value="Ribonuclease Inhibitor"/>
    <property type="match status" value="2"/>
</dbReference>
<evidence type="ECO:0000313" key="7">
    <source>
        <dbReference type="Ensembl" id="ENSOCUP00000019396.2"/>
    </source>
</evidence>
<evidence type="ECO:0000313" key="8">
    <source>
        <dbReference type="Proteomes" id="UP000001811"/>
    </source>
</evidence>
<keyword evidence="5" id="KW-0732">Signal</keyword>
<dbReference type="SMART" id="SM00060">
    <property type="entry name" value="FN3"/>
    <property type="match status" value="1"/>
</dbReference>
<dbReference type="EMBL" id="AAGW02060660">
    <property type="status" value="NOT_ANNOTATED_CDS"/>
    <property type="molecule type" value="Genomic_DNA"/>
</dbReference>
<dbReference type="AlphaFoldDB" id="G1TQU9"/>
<dbReference type="FunCoup" id="G1TQU9">
    <property type="interactions" value="251"/>
</dbReference>
<dbReference type="PANTHER" id="PTHR24366">
    <property type="entry name" value="IG(IMMUNOGLOBULIN) AND LRR(LEUCINE RICH REPEAT) DOMAINS"/>
    <property type="match status" value="1"/>
</dbReference>
<dbReference type="GO" id="GO:0007616">
    <property type="term" value="P:long-term memory"/>
    <property type="evidence" value="ECO:0007669"/>
    <property type="project" value="Ensembl"/>
</dbReference>
<evidence type="ECO:0000259" key="6">
    <source>
        <dbReference type="PROSITE" id="PS50853"/>
    </source>
</evidence>
<dbReference type="SMR" id="G1TQU9"/>